<keyword evidence="3" id="KW-1185">Reference proteome</keyword>
<evidence type="ECO:0000256" key="1">
    <source>
        <dbReference type="SAM" id="MobiDB-lite"/>
    </source>
</evidence>
<name>A0A0G3IEB6_9BURK</name>
<sequence>MSGLDAAEDEAGKTANSKTRSRPHAPFDHASVGSASGSSARRSERNVSGMERAAPASRATAGGGAPRVAGCAIEGDGMAVALADVDADDDIDGVMKEKRSVLHGRLPKK</sequence>
<keyword evidence="2" id="KW-0614">Plasmid</keyword>
<organism evidence="2 3">
    <name type="scientific">Pandoraea oxalativorans</name>
    <dbReference type="NCBI Taxonomy" id="573737"/>
    <lineage>
        <taxon>Bacteria</taxon>
        <taxon>Pseudomonadati</taxon>
        <taxon>Pseudomonadota</taxon>
        <taxon>Betaproteobacteria</taxon>
        <taxon>Burkholderiales</taxon>
        <taxon>Burkholderiaceae</taxon>
        <taxon>Pandoraea</taxon>
    </lineage>
</organism>
<dbReference type="PATRIC" id="fig|573737.6.peg.5897"/>
<evidence type="ECO:0000313" key="3">
    <source>
        <dbReference type="Proteomes" id="UP000035050"/>
    </source>
</evidence>
<geneLocation type="plasmid" evidence="2 3">
    <name>pPO70-1</name>
</geneLocation>
<dbReference type="Proteomes" id="UP000035050">
    <property type="component" value="Plasmid pPO70-1"/>
</dbReference>
<gene>
    <name evidence="2" type="ORF">MB84_29455</name>
</gene>
<proteinExistence type="predicted"/>
<reference evidence="2" key="1">
    <citation type="submission" date="2016-06" db="EMBL/GenBank/DDBJ databases">
        <title>Pandoraea oxalativorans DSM 23570 Genome Sequencing.</title>
        <authorList>
            <person name="Ee R."/>
            <person name="Lim Y.-L."/>
            <person name="Yong D."/>
            <person name="Yin W.-F."/>
            <person name="Chan K.-G."/>
        </authorList>
    </citation>
    <scope>NUCLEOTIDE SEQUENCE</scope>
    <source>
        <strain evidence="2">DSM 23570</strain>
        <plasmid evidence="2">pPO70-1</plasmid>
    </source>
</reference>
<feature type="compositionally biased region" description="Low complexity" evidence="1">
    <location>
        <begin position="30"/>
        <end position="40"/>
    </location>
</feature>
<accession>A0A0G3IEB6</accession>
<protein>
    <submittedName>
        <fullName evidence="2">Uncharacterized protein</fullName>
    </submittedName>
</protein>
<evidence type="ECO:0000313" key="2">
    <source>
        <dbReference type="EMBL" id="AKK24893.1"/>
    </source>
</evidence>
<dbReference type="EMBL" id="CP011518">
    <property type="protein sequence ID" value="AKK24893.1"/>
    <property type="molecule type" value="Genomic_DNA"/>
</dbReference>
<dbReference type="KEGG" id="pox:MB84_29455"/>
<dbReference type="AlphaFoldDB" id="A0A0G3IEB6"/>
<feature type="region of interest" description="Disordered" evidence="1">
    <location>
        <begin position="1"/>
        <end position="70"/>
    </location>
</feature>